<evidence type="ECO:0000313" key="2">
    <source>
        <dbReference type="EMBL" id="CAF2862799.1"/>
    </source>
</evidence>
<reference evidence="2" key="1">
    <citation type="submission" date="2021-02" db="EMBL/GenBank/DDBJ databases">
        <authorList>
            <person name="Bekaert M."/>
        </authorList>
    </citation>
    <scope>NUCLEOTIDE SEQUENCE</scope>
    <source>
        <strain evidence="2">IoA-00</strain>
    </source>
</reference>
<feature type="region of interest" description="Disordered" evidence="1">
    <location>
        <begin position="72"/>
        <end position="115"/>
    </location>
</feature>
<dbReference type="Proteomes" id="UP000675881">
    <property type="component" value="Chromosome 15"/>
</dbReference>
<sequence>MPVYAPYDGQAGWGRFGQTLQQSKGFPKFLFRGQSGRPYYASTTPDSNQEEDTKIRKLAENYKFPNSAIHWKYEEDQKETDEDKDTTNSSGLFSESMRSFDEDESRTRLVRKVIT</sequence>
<accession>A0A7R8CM32</accession>
<keyword evidence="3" id="KW-1185">Reference proteome</keyword>
<feature type="compositionally biased region" description="Polar residues" evidence="1">
    <location>
        <begin position="88"/>
        <end position="97"/>
    </location>
</feature>
<name>A0A7R8CM32_LEPSM</name>
<dbReference type="AlphaFoldDB" id="A0A7R8CM32"/>
<evidence type="ECO:0000256" key="1">
    <source>
        <dbReference type="SAM" id="MobiDB-lite"/>
    </source>
</evidence>
<proteinExistence type="predicted"/>
<organism evidence="2 3">
    <name type="scientific">Lepeophtheirus salmonis</name>
    <name type="common">Salmon louse</name>
    <name type="synonym">Caligus salmonis</name>
    <dbReference type="NCBI Taxonomy" id="72036"/>
    <lineage>
        <taxon>Eukaryota</taxon>
        <taxon>Metazoa</taxon>
        <taxon>Ecdysozoa</taxon>
        <taxon>Arthropoda</taxon>
        <taxon>Crustacea</taxon>
        <taxon>Multicrustacea</taxon>
        <taxon>Hexanauplia</taxon>
        <taxon>Copepoda</taxon>
        <taxon>Siphonostomatoida</taxon>
        <taxon>Caligidae</taxon>
        <taxon>Lepeophtheirus</taxon>
    </lineage>
</organism>
<evidence type="ECO:0000313" key="3">
    <source>
        <dbReference type="Proteomes" id="UP000675881"/>
    </source>
</evidence>
<gene>
    <name evidence="2" type="ORF">LSAA_6082</name>
</gene>
<dbReference type="EMBL" id="HG994594">
    <property type="protein sequence ID" value="CAF2862799.1"/>
    <property type="molecule type" value="Genomic_DNA"/>
</dbReference>
<protein>
    <submittedName>
        <fullName evidence="2">VCP</fullName>
    </submittedName>
</protein>